<dbReference type="PRINTS" id="PR00081">
    <property type="entry name" value="GDHRDH"/>
</dbReference>
<dbReference type="FunFam" id="3.40.50.720:FF:000115">
    <property type="entry name" value="3-oxoacyl-[acyl-carrier-protein] reductase FabG"/>
    <property type="match status" value="1"/>
</dbReference>
<comment type="catalytic activity">
    <reaction evidence="5">
        <text>a (3R)-hydroxyacyl-[ACP] + NADP(+) = a 3-oxoacyl-[ACP] + NADPH + H(+)</text>
        <dbReference type="Rhea" id="RHEA:17397"/>
        <dbReference type="Rhea" id="RHEA-COMP:9916"/>
        <dbReference type="Rhea" id="RHEA-COMP:9945"/>
        <dbReference type="ChEBI" id="CHEBI:15378"/>
        <dbReference type="ChEBI" id="CHEBI:57783"/>
        <dbReference type="ChEBI" id="CHEBI:58349"/>
        <dbReference type="ChEBI" id="CHEBI:78776"/>
        <dbReference type="ChEBI" id="CHEBI:78827"/>
        <dbReference type="EC" id="1.1.1.100"/>
    </reaction>
</comment>
<dbReference type="EC" id="1.1.1.100" evidence="2"/>
<dbReference type="InterPro" id="IPR050259">
    <property type="entry name" value="SDR"/>
</dbReference>
<evidence type="ECO:0000256" key="2">
    <source>
        <dbReference type="ARBA" id="ARBA00012948"/>
    </source>
</evidence>
<evidence type="ECO:0000313" key="10">
    <source>
        <dbReference type="Proteomes" id="UP001174909"/>
    </source>
</evidence>
<dbReference type="InterPro" id="IPR057326">
    <property type="entry name" value="KR_dom"/>
</dbReference>
<dbReference type="InterPro" id="IPR002347">
    <property type="entry name" value="SDR_fam"/>
</dbReference>
<evidence type="ECO:0000256" key="5">
    <source>
        <dbReference type="ARBA" id="ARBA00048508"/>
    </source>
</evidence>
<evidence type="ECO:0000313" key="9">
    <source>
        <dbReference type="EMBL" id="CAI7998923.1"/>
    </source>
</evidence>
<feature type="binding site" evidence="7">
    <location>
        <begin position="158"/>
        <end position="162"/>
    </location>
    <ligand>
        <name>NADP(+)</name>
        <dbReference type="ChEBI" id="CHEBI:58349"/>
    </ligand>
</feature>
<keyword evidence="4" id="KW-0560">Oxidoreductase</keyword>
<dbReference type="PANTHER" id="PTHR42879:SF2">
    <property type="entry name" value="3-OXOACYL-[ACYL-CARRIER-PROTEIN] REDUCTASE FABG"/>
    <property type="match status" value="1"/>
</dbReference>
<protein>
    <recommendedName>
        <fullName evidence="2">3-oxoacyl-[acyl-carrier-protein] reductase</fullName>
        <ecNumber evidence="2">1.1.1.100</ecNumber>
    </recommendedName>
</protein>
<keyword evidence="10" id="KW-1185">Reference proteome</keyword>
<evidence type="ECO:0000256" key="3">
    <source>
        <dbReference type="ARBA" id="ARBA00022857"/>
    </source>
</evidence>
<comment type="similarity">
    <text evidence="1">Belongs to the short-chain dehydrogenases/reductases (SDR) family.</text>
</comment>
<feature type="domain" description="Ketoreductase" evidence="8">
    <location>
        <begin position="9"/>
        <end position="189"/>
    </location>
</feature>
<dbReference type="GO" id="GO:0006633">
    <property type="term" value="P:fatty acid biosynthetic process"/>
    <property type="evidence" value="ECO:0007669"/>
    <property type="project" value="InterPro"/>
</dbReference>
<dbReference type="PRINTS" id="PR00080">
    <property type="entry name" value="SDRFAMILY"/>
</dbReference>
<evidence type="ECO:0000256" key="4">
    <source>
        <dbReference type="ARBA" id="ARBA00023002"/>
    </source>
</evidence>
<dbReference type="CDD" id="cd05333">
    <property type="entry name" value="BKR_SDR_c"/>
    <property type="match status" value="1"/>
</dbReference>
<evidence type="ECO:0000256" key="1">
    <source>
        <dbReference type="ARBA" id="ARBA00006484"/>
    </source>
</evidence>
<dbReference type="InterPro" id="IPR011284">
    <property type="entry name" value="3oxo_ACP_reduc"/>
</dbReference>
<accession>A0AA35VYX8</accession>
<keyword evidence="3 7" id="KW-0521">NADP</keyword>
<feature type="binding site" evidence="7">
    <location>
        <position position="191"/>
    </location>
    <ligand>
        <name>NADP(+)</name>
        <dbReference type="ChEBI" id="CHEBI:58349"/>
    </ligand>
</feature>
<gene>
    <name evidence="9" type="ORF">GBAR_LOCUS2566</name>
</gene>
<dbReference type="Pfam" id="PF13561">
    <property type="entry name" value="adh_short_C2"/>
    <property type="match status" value="1"/>
</dbReference>
<dbReference type="EMBL" id="CASHTH010000354">
    <property type="protein sequence ID" value="CAI7998923.1"/>
    <property type="molecule type" value="Genomic_DNA"/>
</dbReference>
<dbReference type="SMART" id="SM00822">
    <property type="entry name" value="PKS_KR"/>
    <property type="match status" value="1"/>
</dbReference>
<dbReference type="InterPro" id="IPR020904">
    <property type="entry name" value="Sc_DH/Rdtase_CS"/>
</dbReference>
<dbReference type="InterPro" id="IPR036291">
    <property type="entry name" value="NAD(P)-bd_dom_sf"/>
</dbReference>
<sequence length="250" mass="26755">MSNSDINGKTALVTGASKGIGKAICLELAQMGVKVAVNYNSSKSEAEQVVQTITDMGGEAFKIHADVSDLEQVNAMVDKVSDEWGGVNILVNNAGIINDGLLMRMSDEAWHRVMGVNLNGTFYCTRATLRHMVRERWGRIINIGSVVGIRGNIGQTNYSSSKAAIIGFTKSLAKEVATRNITVNAVTPGYISTETVAGLSQRQKDTIMTWIPQGKFGNTEDIASMVGYLASERASYVTGQIISVDGGMAI</sequence>
<feature type="binding site" evidence="7">
    <location>
        <position position="93"/>
    </location>
    <ligand>
        <name>NADP(+)</name>
        <dbReference type="ChEBI" id="CHEBI:58349"/>
    </ligand>
</feature>
<dbReference type="Proteomes" id="UP001174909">
    <property type="component" value="Unassembled WGS sequence"/>
</dbReference>
<evidence type="ECO:0000256" key="7">
    <source>
        <dbReference type="PIRSR" id="PIRSR611284-2"/>
    </source>
</evidence>
<reference evidence="9" key="1">
    <citation type="submission" date="2023-03" db="EMBL/GenBank/DDBJ databases">
        <authorList>
            <person name="Steffen K."/>
            <person name="Cardenas P."/>
        </authorList>
    </citation>
    <scope>NUCLEOTIDE SEQUENCE</scope>
</reference>
<dbReference type="GO" id="GO:0004316">
    <property type="term" value="F:3-oxoacyl-[acyl-carrier-protein] reductase (NADPH) activity"/>
    <property type="evidence" value="ECO:0007669"/>
    <property type="project" value="UniProtKB-EC"/>
</dbReference>
<dbReference type="NCBIfam" id="NF009466">
    <property type="entry name" value="PRK12826.1-2"/>
    <property type="match status" value="1"/>
</dbReference>
<dbReference type="GO" id="GO:0051287">
    <property type="term" value="F:NAD binding"/>
    <property type="evidence" value="ECO:0007669"/>
    <property type="project" value="InterPro"/>
</dbReference>
<dbReference type="Gene3D" id="3.40.50.720">
    <property type="entry name" value="NAD(P)-binding Rossmann-like Domain"/>
    <property type="match status" value="1"/>
</dbReference>
<dbReference type="AlphaFoldDB" id="A0AA35VYX8"/>
<evidence type="ECO:0000259" key="8">
    <source>
        <dbReference type="SMART" id="SM00822"/>
    </source>
</evidence>
<organism evidence="9 10">
    <name type="scientific">Geodia barretti</name>
    <name type="common">Barrett's horny sponge</name>
    <dbReference type="NCBI Taxonomy" id="519541"/>
    <lineage>
        <taxon>Eukaryota</taxon>
        <taxon>Metazoa</taxon>
        <taxon>Porifera</taxon>
        <taxon>Demospongiae</taxon>
        <taxon>Heteroscleromorpha</taxon>
        <taxon>Tetractinellida</taxon>
        <taxon>Astrophorina</taxon>
        <taxon>Geodiidae</taxon>
        <taxon>Geodia</taxon>
    </lineage>
</organism>
<dbReference type="PANTHER" id="PTHR42879">
    <property type="entry name" value="3-OXOACYL-(ACYL-CARRIER-PROTEIN) REDUCTASE"/>
    <property type="match status" value="1"/>
</dbReference>
<evidence type="ECO:0000256" key="6">
    <source>
        <dbReference type="PIRSR" id="PIRSR611284-1"/>
    </source>
</evidence>
<feature type="active site" description="Proton acceptor" evidence="6">
    <location>
        <position position="158"/>
    </location>
</feature>
<dbReference type="NCBIfam" id="NF005559">
    <property type="entry name" value="PRK07231.1"/>
    <property type="match status" value="1"/>
</dbReference>
<name>A0AA35VYX8_GEOBA</name>
<comment type="caution">
    <text evidence="9">The sequence shown here is derived from an EMBL/GenBank/DDBJ whole genome shotgun (WGS) entry which is preliminary data.</text>
</comment>
<dbReference type="PROSITE" id="PS00061">
    <property type="entry name" value="ADH_SHORT"/>
    <property type="match status" value="1"/>
</dbReference>
<dbReference type="NCBIfam" id="TIGR01830">
    <property type="entry name" value="3oxo_ACP_reduc"/>
    <property type="match status" value="1"/>
</dbReference>
<dbReference type="SUPFAM" id="SSF51735">
    <property type="entry name" value="NAD(P)-binding Rossmann-fold domains"/>
    <property type="match status" value="1"/>
</dbReference>
<proteinExistence type="inferred from homology"/>